<evidence type="ECO:0000313" key="9">
    <source>
        <dbReference type="RefSeq" id="XP_030978184.1"/>
    </source>
</evidence>
<feature type="compositionally biased region" description="Gly residues" evidence="7">
    <location>
        <begin position="91"/>
        <end position="100"/>
    </location>
</feature>
<reference evidence="9" key="2">
    <citation type="submission" date="2019-10" db="EMBL/GenBank/DDBJ databases">
        <authorList>
            <consortium name="NCBI Genome Project"/>
        </authorList>
    </citation>
    <scope>NUCLEOTIDE SEQUENCE</scope>
    <source>
        <strain evidence="9">NI907</strain>
    </source>
</reference>
<dbReference type="Gene3D" id="1.10.10.970">
    <property type="entry name" value="RNA 2'-phosphotransferase, Tpt1/KptA family, N-terminal domain"/>
    <property type="match status" value="1"/>
</dbReference>
<organism evidence="8 9">
    <name type="scientific">Pyricularia grisea</name>
    <name type="common">Crabgrass-specific blast fungus</name>
    <name type="synonym">Magnaporthe grisea</name>
    <dbReference type="NCBI Taxonomy" id="148305"/>
    <lineage>
        <taxon>Eukaryota</taxon>
        <taxon>Fungi</taxon>
        <taxon>Dikarya</taxon>
        <taxon>Ascomycota</taxon>
        <taxon>Pezizomycotina</taxon>
        <taxon>Sordariomycetes</taxon>
        <taxon>Sordariomycetidae</taxon>
        <taxon>Magnaporthales</taxon>
        <taxon>Pyriculariaceae</taxon>
        <taxon>Pyricularia</taxon>
    </lineage>
</organism>
<dbReference type="InterPro" id="IPR002745">
    <property type="entry name" value="Ptrans_KptA/Tpt1"/>
</dbReference>
<dbReference type="GO" id="GO:0006388">
    <property type="term" value="P:tRNA splicing, via endonucleolytic cleavage and ligation"/>
    <property type="evidence" value="ECO:0007669"/>
    <property type="project" value="TreeGrafter"/>
</dbReference>
<dbReference type="InterPro" id="IPR042081">
    <property type="entry name" value="RNA_2'-PTrans_C"/>
</dbReference>
<proteinExistence type="inferred from homology"/>
<gene>
    <name evidence="9" type="ORF">PgNI_09528</name>
</gene>
<evidence type="ECO:0000256" key="2">
    <source>
        <dbReference type="ARBA" id="ARBA00009836"/>
    </source>
</evidence>
<comment type="function">
    <text evidence="1">Catalyzes the last step of tRNA splicing, the transfer of the splice junction 2'-phosphate from ligated tRNA to NAD to produce ADP-ribose 1''-2'' cyclic phosphate.</text>
</comment>
<evidence type="ECO:0000256" key="4">
    <source>
        <dbReference type="ARBA" id="ARBA00022679"/>
    </source>
</evidence>
<dbReference type="AlphaFoldDB" id="A0A6P8ATI7"/>
<accession>A0A6P8ATI7</accession>
<dbReference type="PANTHER" id="PTHR12684:SF2">
    <property type="entry name" value="TRNA 2'-PHOSPHOTRANSFERASE 1"/>
    <property type="match status" value="1"/>
</dbReference>
<evidence type="ECO:0000256" key="7">
    <source>
        <dbReference type="SAM" id="MobiDB-lite"/>
    </source>
</evidence>
<evidence type="ECO:0000256" key="3">
    <source>
        <dbReference type="ARBA" id="ARBA00012007"/>
    </source>
</evidence>
<dbReference type="PANTHER" id="PTHR12684">
    <property type="entry name" value="PUTATIVE PHOSPHOTRANSFERASE"/>
    <property type="match status" value="1"/>
</dbReference>
<dbReference type="GeneID" id="41964418"/>
<feature type="region of interest" description="Disordered" evidence="7">
    <location>
        <begin position="54"/>
        <end position="104"/>
    </location>
</feature>
<feature type="compositionally biased region" description="Basic and acidic residues" evidence="7">
    <location>
        <begin position="366"/>
        <end position="382"/>
    </location>
</feature>
<reference evidence="9" key="1">
    <citation type="journal article" date="2019" name="Mol. Biol. Evol.">
        <title>Blast fungal genomes show frequent chromosomal changes, gene gains and losses, and effector gene turnover.</title>
        <authorList>
            <person name="Gomez Luciano L.B."/>
            <person name="Jason Tsai I."/>
            <person name="Chuma I."/>
            <person name="Tosa Y."/>
            <person name="Chen Y.H."/>
            <person name="Li J.Y."/>
            <person name="Li M.Y."/>
            <person name="Jade Lu M.Y."/>
            <person name="Nakayashiki H."/>
            <person name="Li W.H."/>
        </authorList>
    </citation>
    <scope>NUCLEOTIDE SEQUENCE</scope>
    <source>
        <strain evidence="9">NI907</strain>
    </source>
</reference>
<comment type="catalytic activity">
    <reaction evidence="6">
        <text>2'-phospho-[ligated tRNA] + NAD(+) = mature tRNA + ADP-alpha-D-ribose 1'',2''-cyclic phosphate + nicotinamide</text>
        <dbReference type="Rhea" id="RHEA:23324"/>
        <dbReference type="Rhea" id="RHEA-COMP:11106"/>
        <dbReference type="Rhea" id="RHEA-COMP:11107"/>
        <dbReference type="ChEBI" id="CHEBI:17154"/>
        <dbReference type="ChEBI" id="CHEBI:57540"/>
        <dbReference type="ChEBI" id="CHEBI:76596"/>
        <dbReference type="ChEBI" id="CHEBI:82883"/>
        <dbReference type="ChEBI" id="CHEBI:85027"/>
        <dbReference type="EC" id="2.7.1.160"/>
    </reaction>
</comment>
<evidence type="ECO:0000256" key="6">
    <source>
        <dbReference type="ARBA" id="ARBA00047949"/>
    </source>
</evidence>
<dbReference type="GO" id="GO:0000215">
    <property type="term" value="F:tRNA 2'-phosphotransferase activity"/>
    <property type="evidence" value="ECO:0007669"/>
    <property type="project" value="UniProtKB-EC"/>
</dbReference>
<dbReference type="OrthoDB" id="419694at2759"/>
<keyword evidence="5" id="KW-0520">NAD</keyword>
<feature type="region of interest" description="Disordered" evidence="7">
    <location>
        <begin position="336"/>
        <end position="382"/>
    </location>
</feature>
<protein>
    <recommendedName>
        <fullName evidence="3">2'-phosphotransferase</fullName>
        <ecNumber evidence="3">2.7.1.160</ecNumber>
    </recommendedName>
</protein>
<dbReference type="InterPro" id="IPR042080">
    <property type="entry name" value="RNA_2'-PTrans_N"/>
</dbReference>
<keyword evidence="4" id="KW-0808">Transferase</keyword>
<dbReference type="Proteomes" id="UP000515153">
    <property type="component" value="Unplaced"/>
</dbReference>
<dbReference type="Gene3D" id="3.20.170.30">
    <property type="match status" value="1"/>
</dbReference>
<dbReference type="Pfam" id="PF01885">
    <property type="entry name" value="PTS_2-RNA"/>
    <property type="match status" value="1"/>
</dbReference>
<keyword evidence="8" id="KW-1185">Reference proteome</keyword>
<feature type="compositionally biased region" description="Polar residues" evidence="7">
    <location>
        <begin position="55"/>
        <end position="64"/>
    </location>
</feature>
<comment type="similarity">
    <text evidence="2">Belongs to the KptA/TPT1 family.</text>
</comment>
<evidence type="ECO:0000256" key="5">
    <source>
        <dbReference type="ARBA" id="ARBA00023027"/>
    </source>
</evidence>
<dbReference type="SUPFAM" id="SSF56399">
    <property type="entry name" value="ADP-ribosylation"/>
    <property type="match status" value="1"/>
</dbReference>
<feature type="region of interest" description="Disordered" evidence="7">
    <location>
        <begin position="160"/>
        <end position="179"/>
    </location>
</feature>
<evidence type="ECO:0000256" key="1">
    <source>
        <dbReference type="ARBA" id="ARBA00003343"/>
    </source>
</evidence>
<sequence length="382" mass="40882">MYIKRPKRPQTLQTLFQNVTGSTGTTPHTFVANNSNTITLAREASQRILARQDFTKQPSSQQTHTLRHQSHLAWHPSPDMDGQGRSRRGGRGGGGGGGGSQSRDVGISRALSRLLRHQAANAGIQLDGEGYAPLDKVLAWGPIKSLKVTLPEIREAVSNSDKQRFGMKPRSDSVSADSTDPADFMIRANQGHSIKLESAEHLTAVTVEAGNVPEVVVHGTYYAFWPAIVASGGLRPMGRNHVHCSTGLPGPEAQVVSGMRRDAELLVYLDVERALRDGETKWWLSDNGVVLTEGGEAGLVPVKYFKEVVGRRPDEVGVLWKDGEKVADLPEGLKIKVPAGKERVGGGAGRGRGGGRGRGSRGGRGGRGDVTDGRTDQGDAKS</sequence>
<evidence type="ECO:0000313" key="8">
    <source>
        <dbReference type="Proteomes" id="UP000515153"/>
    </source>
</evidence>
<name>A0A6P8ATI7_PYRGI</name>
<reference evidence="9" key="3">
    <citation type="submission" date="2025-08" db="UniProtKB">
        <authorList>
            <consortium name="RefSeq"/>
        </authorList>
    </citation>
    <scope>IDENTIFICATION</scope>
    <source>
        <strain evidence="9">NI907</strain>
    </source>
</reference>
<dbReference type="RefSeq" id="XP_030978184.1">
    <property type="nucleotide sequence ID" value="XM_031129510.1"/>
</dbReference>
<dbReference type="KEGG" id="pgri:PgNI_09528"/>
<dbReference type="EC" id="2.7.1.160" evidence="3"/>